<evidence type="ECO:0000256" key="5">
    <source>
        <dbReference type="ARBA" id="ARBA00023237"/>
    </source>
</evidence>
<sequence length="464" mass="52421">MKATLPLTVLCVGIAAVTAPTFAIEPSPTTEPSTGVWSMGMTTRSFDSPYEGEGLRNDFIPEINYQGEQWYIDGTQAGWRSGNHQGFYLDAFSRYRFGGYSEKNADALQGMRRLGTLEAGAKLAFDSELGEFSIGASHDTLNRHQGWSSSLEWRGAWQANGWKLEPFVAMDYDSAEVNDYFFGVKPEEATSERAAYRADSAINYRLGVDSWYRLGGPHLFGAGLSHTLYDASVEQSPITDASSRTELRLSYRYEFINNPAAQAVAKAGETQWLQGDWEWRLAGGYYKDGNFIEMIYLNNMAVDTNDTAMVSAFLSKKITERTFDLPIQMHVTGGLVRHFEKDLQSDFNEYVFALKGYFSEFPWSHIVETRVGFGYGFSYGDKVPFQETESVLEKNINDSRLLQYLDYSWDVNMGDLFRAPSAKHCYLGYSIHHRSGIFGKTEIYNNVNGGSNWNTFYLQCKVNH</sequence>
<dbReference type="InterPro" id="IPR010583">
    <property type="entry name" value="MipA"/>
</dbReference>
<comment type="subcellular location">
    <subcellularLocation>
        <location evidence="1">Cell outer membrane</location>
    </subcellularLocation>
</comment>
<comment type="caution">
    <text evidence="7">The sequence shown here is derived from an EMBL/GenBank/DDBJ whole genome shotgun (WGS) entry which is preliminary data.</text>
</comment>
<dbReference type="Pfam" id="PF06629">
    <property type="entry name" value="MipA"/>
    <property type="match status" value="1"/>
</dbReference>
<protein>
    <submittedName>
        <fullName evidence="7">MipA/OmpV family protein</fullName>
    </submittedName>
</protein>
<reference evidence="8" key="1">
    <citation type="journal article" date="2019" name="Int. J. Syst. Evol. Microbiol.">
        <title>The Global Catalogue of Microorganisms (GCM) 10K type strain sequencing project: providing services to taxonomists for standard genome sequencing and annotation.</title>
        <authorList>
            <consortium name="The Broad Institute Genomics Platform"/>
            <consortium name="The Broad Institute Genome Sequencing Center for Infectious Disease"/>
            <person name="Wu L."/>
            <person name="Ma J."/>
        </authorList>
    </citation>
    <scope>NUCLEOTIDE SEQUENCE [LARGE SCALE GENOMIC DNA]</scope>
    <source>
        <strain evidence="8">CECT 8570</strain>
    </source>
</reference>
<dbReference type="Proteomes" id="UP001595840">
    <property type="component" value="Unassembled WGS sequence"/>
</dbReference>
<dbReference type="EMBL" id="JBHSCX010000020">
    <property type="protein sequence ID" value="MFC4363244.1"/>
    <property type="molecule type" value="Genomic_DNA"/>
</dbReference>
<evidence type="ECO:0000313" key="7">
    <source>
        <dbReference type="EMBL" id="MFC4363244.1"/>
    </source>
</evidence>
<dbReference type="RefSeq" id="WP_290260916.1">
    <property type="nucleotide sequence ID" value="NZ_JAUFQG010000004.1"/>
</dbReference>
<comment type="similarity">
    <text evidence="2">Belongs to the MipA/OmpV family.</text>
</comment>
<name>A0ABV8V5S6_9GAMM</name>
<evidence type="ECO:0000313" key="8">
    <source>
        <dbReference type="Proteomes" id="UP001595840"/>
    </source>
</evidence>
<feature type="signal peptide" evidence="6">
    <location>
        <begin position="1"/>
        <end position="23"/>
    </location>
</feature>
<evidence type="ECO:0000256" key="1">
    <source>
        <dbReference type="ARBA" id="ARBA00004442"/>
    </source>
</evidence>
<evidence type="ECO:0000256" key="4">
    <source>
        <dbReference type="ARBA" id="ARBA00023136"/>
    </source>
</evidence>
<organism evidence="7 8">
    <name type="scientific">Simiduia curdlanivorans</name>
    <dbReference type="NCBI Taxonomy" id="1492769"/>
    <lineage>
        <taxon>Bacteria</taxon>
        <taxon>Pseudomonadati</taxon>
        <taxon>Pseudomonadota</taxon>
        <taxon>Gammaproteobacteria</taxon>
        <taxon>Cellvibrionales</taxon>
        <taxon>Cellvibrionaceae</taxon>
        <taxon>Simiduia</taxon>
    </lineage>
</organism>
<evidence type="ECO:0000256" key="3">
    <source>
        <dbReference type="ARBA" id="ARBA00022729"/>
    </source>
</evidence>
<gene>
    <name evidence="7" type="ORF">ACFOX3_13095</name>
</gene>
<evidence type="ECO:0000256" key="2">
    <source>
        <dbReference type="ARBA" id="ARBA00005722"/>
    </source>
</evidence>
<keyword evidence="3 6" id="KW-0732">Signal</keyword>
<keyword evidence="4" id="KW-0472">Membrane</keyword>
<proteinExistence type="inferred from homology"/>
<dbReference type="PANTHER" id="PTHR38776">
    <property type="entry name" value="MLTA-INTERACTING PROTEIN-RELATED"/>
    <property type="match status" value="1"/>
</dbReference>
<evidence type="ECO:0000256" key="6">
    <source>
        <dbReference type="SAM" id="SignalP"/>
    </source>
</evidence>
<keyword evidence="5" id="KW-0998">Cell outer membrane</keyword>
<accession>A0ABV8V5S6</accession>
<dbReference type="PANTHER" id="PTHR38776:SF1">
    <property type="entry name" value="MLTA-INTERACTING PROTEIN-RELATED"/>
    <property type="match status" value="1"/>
</dbReference>
<keyword evidence="8" id="KW-1185">Reference proteome</keyword>
<feature type="chain" id="PRO_5046438457" evidence="6">
    <location>
        <begin position="24"/>
        <end position="464"/>
    </location>
</feature>